<proteinExistence type="predicted"/>
<reference evidence="2" key="1">
    <citation type="submission" date="2016-06" db="UniProtKB">
        <authorList>
            <consortium name="WormBaseParasite"/>
        </authorList>
    </citation>
    <scope>IDENTIFICATION</scope>
</reference>
<keyword evidence="1" id="KW-1185">Reference proteome</keyword>
<dbReference type="GO" id="GO:0003924">
    <property type="term" value="F:GTPase activity"/>
    <property type="evidence" value="ECO:0007669"/>
    <property type="project" value="InterPro"/>
</dbReference>
<dbReference type="PANTHER" id="PTHR47979">
    <property type="entry name" value="DRAB11-RELATED"/>
    <property type="match status" value="1"/>
</dbReference>
<accession>A0A183U8A3</accession>
<evidence type="ECO:0000313" key="2">
    <source>
        <dbReference type="WBParaSite" id="TCNE_0000472301-mRNA-1"/>
    </source>
</evidence>
<name>A0A183U8A3_TOXCA</name>
<dbReference type="InterPro" id="IPR050209">
    <property type="entry name" value="Rab_GTPases_membrane_traffic"/>
</dbReference>
<dbReference type="SUPFAM" id="SSF52540">
    <property type="entry name" value="P-loop containing nucleoside triphosphate hydrolases"/>
    <property type="match status" value="1"/>
</dbReference>
<dbReference type="InterPro" id="IPR027417">
    <property type="entry name" value="P-loop_NTPase"/>
</dbReference>
<protein>
    <submittedName>
        <fullName evidence="2">Ras-related protein Rab-11A</fullName>
    </submittedName>
</protein>
<dbReference type="Proteomes" id="UP000050794">
    <property type="component" value="Unassembled WGS sequence"/>
</dbReference>
<dbReference type="PROSITE" id="PS51419">
    <property type="entry name" value="RAB"/>
    <property type="match status" value="1"/>
</dbReference>
<sequence>LRDHAEQNIVVMLVGNKTDLRHLRAVPTEEARAYAESNHLSFIETSALECTNVDAAFTTILTEIYKSVSVKQIGKVDLAAISPVSSNRILLSSTVEPRSKRQCCTVRDSW</sequence>
<dbReference type="SMART" id="SM00175">
    <property type="entry name" value="RAB"/>
    <property type="match status" value="1"/>
</dbReference>
<organism evidence="1 2">
    <name type="scientific">Toxocara canis</name>
    <name type="common">Canine roundworm</name>
    <dbReference type="NCBI Taxonomy" id="6265"/>
    <lineage>
        <taxon>Eukaryota</taxon>
        <taxon>Metazoa</taxon>
        <taxon>Ecdysozoa</taxon>
        <taxon>Nematoda</taxon>
        <taxon>Chromadorea</taxon>
        <taxon>Rhabditida</taxon>
        <taxon>Spirurina</taxon>
        <taxon>Ascaridomorpha</taxon>
        <taxon>Ascaridoidea</taxon>
        <taxon>Toxocaridae</taxon>
        <taxon>Toxocara</taxon>
    </lineage>
</organism>
<dbReference type="WBParaSite" id="TCNE_0000472301-mRNA-1">
    <property type="protein sequence ID" value="TCNE_0000472301-mRNA-1"/>
    <property type="gene ID" value="TCNE_0000472301"/>
</dbReference>
<dbReference type="PROSITE" id="PS51421">
    <property type="entry name" value="RAS"/>
    <property type="match status" value="1"/>
</dbReference>
<dbReference type="GO" id="GO:0005525">
    <property type="term" value="F:GTP binding"/>
    <property type="evidence" value="ECO:0007669"/>
    <property type="project" value="InterPro"/>
</dbReference>
<dbReference type="Gene3D" id="3.40.50.300">
    <property type="entry name" value="P-loop containing nucleotide triphosphate hydrolases"/>
    <property type="match status" value="1"/>
</dbReference>
<dbReference type="InterPro" id="IPR001806">
    <property type="entry name" value="Small_GTPase"/>
</dbReference>
<dbReference type="Pfam" id="PF00071">
    <property type="entry name" value="Ras"/>
    <property type="match status" value="1"/>
</dbReference>
<evidence type="ECO:0000313" key="1">
    <source>
        <dbReference type="Proteomes" id="UP000050794"/>
    </source>
</evidence>
<dbReference type="AlphaFoldDB" id="A0A183U8A3"/>
<dbReference type="PRINTS" id="PR00449">
    <property type="entry name" value="RASTRNSFRMNG"/>
</dbReference>